<proteinExistence type="predicted"/>
<gene>
    <name evidence="3" type="ORF">JHD44_12425</name>
</gene>
<evidence type="ECO:0000256" key="1">
    <source>
        <dbReference type="SAM" id="Phobius"/>
    </source>
</evidence>
<reference evidence="3 4" key="1">
    <citation type="submission" date="2020-12" db="EMBL/GenBank/DDBJ databases">
        <title>Comparative genome analysis of fungal antagonists Marinomonas ostreistagni 398 and M. spartinae 468.</title>
        <authorList>
            <person name="Fields J.L."/>
            <person name="Mavrodi O.V."/>
            <person name="Biber P.D."/>
            <person name="Indest K.J."/>
            <person name="Mavrodi D.V."/>
        </authorList>
    </citation>
    <scope>NUCLEOTIDE SEQUENCE [LARGE SCALE GENOMIC DNA]</scope>
    <source>
        <strain evidence="3 4">USM7</strain>
    </source>
</reference>
<dbReference type="CDD" id="cd07302">
    <property type="entry name" value="CHD"/>
    <property type="match status" value="1"/>
</dbReference>
<dbReference type="InterPro" id="IPR007890">
    <property type="entry name" value="CHASE2"/>
</dbReference>
<dbReference type="PANTHER" id="PTHR43081">
    <property type="entry name" value="ADENYLATE CYCLASE, TERMINAL-DIFFERENTIATION SPECIFIC-RELATED"/>
    <property type="match status" value="1"/>
</dbReference>
<feature type="transmembrane region" description="Helical" evidence="1">
    <location>
        <begin position="401"/>
        <end position="421"/>
    </location>
</feature>
<keyword evidence="1" id="KW-0812">Transmembrane</keyword>
<feature type="transmembrane region" description="Helical" evidence="1">
    <location>
        <begin position="374"/>
        <end position="395"/>
    </location>
</feature>
<dbReference type="SMART" id="SM00044">
    <property type="entry name" value="CYCc"/>
    <property type="match status" value="1"/>
</dbReference>
<evidence type="ECO:0000313" key="4">
    <source>
        <dbReference type="Proteomes" id="UP000598488"/>
    </source>
</evidence>
<name>A0ABS0ZCU8_9GAMM</name>
<feature type="transmembrane region" description="Helical" evidence="1">
    <location>
        <begin position="349"/>
        <end position="367"/>
    </location>
</feature>
<dbReference type="Gene3D" id="3.30.70.1230">
    <property type="entry name" value="Nucleotide cyclase"/>
    <property type="match status" value="1"/>
</dbReference>
<evidence type="ECO:0000313" key="3">
    <source>
        <dbReference type="EMBL" id="MBJ7551491.1"/>
    </source>
</evidence>
<dbReference type="PANTHER" id="PTHR43081:SF1">
    <property type="entry name" value="ADENYLATE CYCLASE, TERMINAL-DIFFERENTIATION SPECIFIC"/>
    <property type="match status" value="1"/>
</dbReference>
<keyword evidence="4" id="KW-1185">Reference proteome</keyword>
<dbReference type="SMART" id="SM01080">
    <property type="entry name" value="CHASE2"/>
    <property type="match status" value="1"/>
</dbReference>
<protein>
    <submittedName>
        <fullName evidence="3">Adenylate/guanylate cyclase domain-containing protein</fullName>
    </submittedName>
</protein>
<organism evidence="3 4">
    <name type="scientific">Marinomonas ostreistagni</name>
    <dbReference type="NCBI Taxonomy" id="359209"/>
    <lineage>
        <taxon>Bacteria</taxon>
        <taxon>Pseudomonadati</taxon>
        <taxon>Pseudomonadota</taxon>
        <taxon>Gammaproteobacteria</taxon>
        <taxon>Oceanospirillales</taxon>
        <taxon>Oceanospirillaceae</taxon>
        <taxon>Marinomonas</taxon>
    </lineage>
</organism>
<dbReference type="Pfam" id="PF00211">
    <property type="entry name" value="Guanylate_cyc"/>
    <property type="match status" value="1"/>
</dbReference>
<dbReference type="SUPFAM" id="SSF55073">
    <property type="entry name" value="Nucleotide cyclase"/>
    <property type="match status" value="1"/>
</dbReference>
<dbReference type="RefSeq" id="WP_199463090.1">
    <property type="nucleotide sequence ID" value="NZ_JAEMUH010000011.1"/>
</dbReference>
<sequence>MSLFFGPKQHNNAKHADAPNFVRFKLALAVVSLLVAFFISTVFDALKYRSEETLGGFFWTLLSDSTPEERITIVAIDEESLSQVGPWPWPRETMAKLSDQLAAYGASMQLFDVVFPEEKPGDALFANRLSNNNAVIAQVPVLDNGYSVRSGVLSGALDKARCQLPIPATQNYLANAAPYKAIPKGHITPIIDADGQIRKQPPLICIDGEVYPSLALQSLLHSLQQGSDKSVANVAIEAGSGLLSSEWKLSIGTYFGLNIPLDHQGNMRISYKQAPEAFQVVSAAKVLDGTAPKALLEGSWALIGATAFGLGDVVPTPYNGIAPGVELQARLISSLIDGAVPYTPAISKYILILEGLLATLVLFALGYRSHRSSAYSLPIATILLPLSVISVHAYLMSFDVWIGWFNVAVYSLTLGLLFTLFEHAVIRDERHRILGHLSSYLPKTVAQRLMRSVPTGAIEAYRSDLVVMSADLRNFSAYEESRSPEEAAALLHCFFVKATEIVESHGGQIEEYTGDAVLSSWSTQSSNQATSQAVDAANELQRAMQEILPTRAPKGLEPLALGIGIERGPTLIGSIGPAHRRTHTLLGDTVTIALRIQEMTQDLAQPVLVGECAARDLSGNVLVSQGSFLLDGLRTPHVLFALNTSFIENEQSTREHPNTIRIVKTG</sequence>
<feature type="transmembrane region" description="Helical" evidence="1">
    <location>
        <begin position="21"/>
        <end position="43"/>
    </location>
</feature>
<keyword evidence="1" id="KW-1133">Transmembrane helix</keyword>
<dbReference type="InterPro" id="IPR001054">
    <property type="entry name" value="A/G_cyclase"/>
</dbReference>
<evidence type="ECO:0000259" key="2">
    <source>
        <dbReference type="PROSITE" id="PS50125"/>
    </source>
</evidence>
<keyword evidence="1" id="KW-0472">Membrane</keyword>
<comment type="caution">
    <text evidence="3">The sequence shown here is derived from an EMBL/GenBank/DDBJ whole genome shotgun (WGS) entry which is preliminary data.</text>
</comment>
<dbReference type="PROSITE" id="PS50125">
    <property type="entry name" value="GUANYLATE_CYCLASE_2"/>
    <property type="match status" value="1"/>
</dbReference>
<feature type="domain" description="Guanylate cyclase" evidence="2">
    <location>
        <begin position="466"/>
        <end position="597"/>
    </location>
</feature>
<dbReference type="Proteomes" id="UP000598488">
    <property type="component" value="Unassembled WGS sequence"/>
</dbReference>
<accession>A0ABS0ZCU8</accession>
<dbReference type="InterPro" id="IPR029787">
    <property type="entry name" value="Nucleotide_cyclase"/>
</dbReference>
<dbReference type="EMBL" id="JAEMUH010000011">
    <property type="protein sequence ID" value="MBJ7551491.1"/>
    <property type="molecule type" value="Genomic_DNA"/>
</dbReference>
<dbReference type="Pfam" id="PF05226">
    <property type="entry name" value="CHASE2"/>
    <property type="match status" value="1"/>
</dbReference>
<dbReference type="InterPro" id="IPR050697">
    <property type="entry name" value="Adenylyl/Guanylyl_Cyclase_3/4"/>
</dbReference>